<protein>
    <submittedName>
        <fullName evidence="1">Uncharacterized protein</fullName>
    </submittedName>
</protein>
<evidence type="ECO:0000313" key="1">
    <source>
        <dbReference type="EMBL" id="KAJ2982044.1"/>
    </source>
</evidence>
<dbReference type="EMBL" id="JAPDGR010001496">
    <property type="protein sequence ID" value="KAJ2982044.1"/>
    <property type="molecule type" value="Genomic_DNA"/>
</dbReference>
<accession>A0ACC1NUF3</accession>
<reference evidence="1" key="1">
    <citation type="submission" date="2022-10" db="EMBL/GenBank/DDBJ databases">
        <title>Genome Sequence of Xylaria curta.</title>
        <authorList>
            <person name="Buettner E."/>
        </authorList>
    </citation>
    <scope>NUCLEOTIDE SEQUENCE</scope>
    <source>
        <strain evidence="1">Babe10</strain>
    </source>
</reference>
<organism evidence="1 2">
    <name type="scientific">Xylaria curta</name>
    <dbReference type="NCBI Taxonomy" id="42375"/>
    <lineage>
        <taxon>Eukaryota</taxon>
        <taxon>Fungi</taxon>
        <taxon>Dikarya</taxon>
        <taxon>Ascomycota</taxon>
        <taxon>Pezizomycotina</taxon>
        <taxon>Sordariomycetes</taxon>
        <taxon>Xylariomycetidae</taxon>
        <taxon>Xylariales</taxon>
        <taxon>Xylariaceae</taxon>
        <taxon>Xylaria</taxon>
    </lineage>
</organism>
<proteinExistence type="predicted"/>
<evidence type="ECO:0000313" key="2">
    <source>
        <dbReference type="Proteomes" id="UP001143856"/>
    </source>
</evidence>
<comment type="caution">
    <text evidence="1">The sequence shown here is derived from an EMBL/GenBank/DDBJ whole genome shotgun (WGS) entry which is preliminary data.</text>
</comment>
<dbReference type="Proteomes" id="UP001143856">
    <property type="component" value="Unassembled WGS sequence"/>
</dbReference>
<sequence>MAEPQPRTISEGATGGDVEEEVTKAKSAEDRKAAAALASMDSNGDGAQSAEVDAAAVSKLGTAVPVSVEKKEVKKVKVDAADVALLSRRAAVLCLGLVKTASAGGATKENAQGNYTYNEEQRLIVVRRFHRSTS</sequence>
<gene>
    <name evidence="1" type="ORF">NUW58_g6531</name>
</gene>
<name>A0ACC1NUF3_9PEZI</name>
<keyword evidence="2" id="KW-1185">Reference proteome</keyword>